<protein>
    <submittedName>
        <fullName evidence="2">Uncharacterized protein</fullName>
    </submittedName>
</protein>
<gene>
    <name evidence="2" type="ORF">AOQ84DRAFT_376505</name>
</gene>
<feature type="region of interest" description="Disordered" evidence="1">
    <location>
        <begin position="196"/>
        <end position="301"/>
    </location>
</feature>
<dbReference type="Proteomes" id="UP000250140">
    <property type="component" value="Unassembled WGS sequence"/>
</dbReference>
<evidence type="ECO:0000313" key="2">
    <source>
        <dbReference type="EMBL" id="OCL08705.1"/>
    </source>
</evidence>
<sequence length="333" mass="35893">MTPRSPKPLKSSTISRRLRSRAEQNLSVQPPEIPQLRNLRSRRAATQSSSSRAISSSSSLTDQDQDPVWTAAEILEPFPRGTTSDPVGFAERPDADSSLLLSQTLDLPPFPSSHQRTSNLSSLSRTSETGQYDISSSSGPDILSSHLASLHENSPGEEFSLRLSAESELHSNPSVEIQDMSTLGFMVPSQYGSLEHYGSPAPLESQNYSLGQQQHYSGSRQQQHQPQTSSAYAPTYTASPALRGHPNRTPDQAVIPPYQSTQVPRSPYQQPLGSMRASPGPIGYPASSNDGSSILGSPPHSYSYPALQPTIAGQNIGPLAGNSSSYPPYVIRP</sequence>
<feature type="compositionally biased region" description="Polar residues" evidence="1">
    <location>
        <begin position="258"/>
        <end position="272"/>
    </location>
</feature>
<reference evidence="2 3" key="1">
    <citation type="journal article" date="2016" name="Nat. Commun.">
        <title>Ectomycorrhizal ecology is imprinted in the genome of the dominant symbiotic fungus Cenococcum geophilum.</title>
        <authorList>
            <consortium name="DOE Joint Genome Institute"/>
            <person name="Peter M."/>
            <person name="Kohler A."/>
            <person name="Ohm R.A."/>
            <person name="Kuo A."/>
            <person name="Krutzmann J."/>
            <person name="Morin E."/>
            <person name="Arend M."/>
            <person name="Barry K.W."/>
            <person name="Binder M."/>
            <person name="Choi C."/>
            <person name="Clum A."/>
            <person name="Copeland A."/>
            <person name="Grisel N."/>
            <person name="Haridas S."/>
            <person name="Kipfer T."/>
            <person name="LaButti K."/>
            <person name="Lindquist E."/>
            <person name="Lipzen A."/>
            <person name="Maire R."/>
            <person name="Meier B."/>
            <person name="Mihaltcheva S."/>
            <person name="Molinier V."/>
            <person name="Murat C."/>
            <person name="Poggeler S."/>
            <person name="Quandt C.A."/>
            <person name="Sperisen C."/>
            <person name="Tritt A."/>
            <person name="Tisserant E."/>
            <person name="Crous P.W."/>
            <person name="Henrissat B."/>
            <person name="Nehls U."/>
            <person name="Egli S."/>
            <person name="Spatafora J.W."/>
            <person name="Grigoriev I.V."/>
            <person name="Martin F.M."/>
        </authorList>
    </citation>
    <scope>NUCLEOTIDE SEQUENCE [LARGE SCALE GENOMIC DNA]</scope>
    <source>
        <strain evidence="2 3">CBS 207.34</strain>
    </source>
</reference>
<organism evidence="2 3">
    <name type="scientific">Glonium stellatum</name>
    <dbReference type="NCBI Taxonomy" id="574774"/>
    <lineage>
        <taxon>Eukaryota</taxon>
        <taxon>Fungi</taxon>
        <taxon>Dikarya</taxon>
        <taxon>Ascomycota</taxon>
        <taxon>Pezizomycotina</taxon>
        <taxon>Dothideomycetes</taxon>
        <taxon>Pleosporomycetidae</taxon>
        <taxon>Gloniales</taxon>
        <taxon>Gloniaceae</taxon>
        <taxon>Glonium</taxon>
    </lineage>
</organism>
<dbReference type="AlphaFoldDB" id="A0A8E2JT52"/>
<feature type="compositionally biased region" description="Low complexity" evidence="1">
    <location>
        <begin position="211"/>
        <end position="225"/>
    </location>
</feature>
<keyword evidence="3" id="KW-1185">Reference proteome</keyword>
<accession>A0A8E2JT52</accession>
<feature type="compositionally biased region" description="Polar residues" evidence="1">
    <location>
        <begin position="286"/>
        <end position="295"/>
    </location>
</feature>
<evidence type="ECO:0000313" key="3">
    <source>
        <dbReference type="Proteomes" id="UP000250140"/>
    </source>
</evidence>
<feature type="compositionally biased region" description="Low complexity" evidence="1">
    <location>
        <begin position="44"/>
        <end position="59"/>
    </location>
</feature>
<dbReference type="EMBL" id="KV749609">
    <property type="protein sequence ID" value="OCL08705.1"/>
    <property type="molecule type" value="Genomic_DNA"/>
</dbReference>
<feature type="compositionally biased region" description="Low complexity" evidence="1">
    <location>
        <begin position="116"/>
        <end position="140"/>
    </location>
</feature>
<evidence type="ECO:0000256" key="1">
    <source>
        <dbReference type="SAM" id="MobiDB-lite"/>
    </source>
</evidence>
<dbReference type="OrthoDB" id="5366256at2759"/>
<name>A0A8E2JT52_9PEZI</name>
<proteinExistence type="predicted"/>
<feature type="compositionally biased region" description="Polar residues" evidence="1">
    <location>
        <begin position="226"/>
        <end position="238"/>
    </location>
</feature>
<feature type="region of interest" description="Disordered" evidence="1">
    <location>
        <begin position="1"/>
        <end position="140"/>
    </location>
</feature>
<feature type="compositionally biased region" description="Low complexity" evidence="1">
    <location>
        <begin position="96"/>
        <end position="107"/>
    </location>
</feature>